<feature type="region of interest" description="Disordered" evidence="1">
    <location>
        <begin position="34"/>
        <end position="76"/>
    </location>
</feature>
<accession>A0AAD5WG06</accession>
<dbReference type="EMBL" id="JAHQIW010006340">
    <property type="protein sequence ID" value="KAJ1368884.1"/>
    <property type="molecule type" value="Genomic_DNA"/>
</dbReference>
<proteinExistence type="predicted"/>
<reference evidence="2" key="1">
    <citation type="submission" date="2021-06" db="EMBL/GenBank/DDBJ databases">
        <title>Parelaphostrongylus tenuis whole genome reference sequence.</title>
        <authorList>
            <person name="Garwood T.J."/>
            <person name="Larsen P.A."/>
            <person name="Fountain-Jones N.M."/>
            <person name="Garbe J.R."/>
            <person name="Macchietto M.G."/>
            <person name="Kania S.A."/>
            <person name="Gerhold R.W."/>
            <person name="Richards J.E."/>
            <person name="Wolf T.M."/>
        </authorList>
    </citation>
    <scope>NUCLEOTIDE SEQUENCE</scope>
    <source>
        <strain evidence="2">MNPRO001-30</strain>
        <tissue evidence="2">Meninges</tissue>
    </source>
</reference>
<organism evidence="2 3">
    <name type="scientific">Parelaphostrongylus tenuis</name>
    <name type="common">Meningeal worm</name>
    <dbReference type="NCBI Taxonomy" id="148309"/>
    <lineage>
        <taxon>Eukaryota</taxon>
        <taxon>Metazoa</taxon>
        <taxon>Ecdysozoa</taxon>
        <taxon>Nematoda</taxon>
        <taxon>Chromadorea</taxon>
        <taxon>Rhabditida</taxon>
        <taxon>Rhabditina</taxon>
        <taxon>Rhabditomorpha</taxon>
        <taxon>Strongyloidea</taxon>
        <taxon>Metastrongylidae</taxon>
        <taxon>Parelaphostrongylus</taxon>
    </lineage>
</organism>
<protein>
    <submittedName>
        <fullName evidence="2">Uncharacterized protein</fullName>
    </submittedName>
</protein>
<evidence type="ECO:0000313" key="2">
    <source>
        <dbReference type="EMBL" id="KAJ1368884.1"/>
    </source>
</evidence>
<name>A0AAD5WG06_PARTN</name>
<feature type="compositionally biased region" description="Basic residues" evidence="1">
    <location>
        <begin position="36"/>
        <end position="49"/>
    </location>
</feature>
<dbReference type="Proteomes" id="UP001196413">
    <property type="component" value="Unassembled WGS sequence"/>
</dbReference>
<gene>
    <name evidence="2" type="ORF">KIN20_030238</name>
</gene>
<keyword evidence="3" id="KW-1185">Reference proteome</keyword>
<evidence type="ECO:0000313" key="3">
    <source>
        <dbReference type="Proteomes" id="UP001196413"/>
    </source>
</evidence>
<evidence type="ECO:0000256" key="1">
    <source>
        <dbReference type="SAM" id="MobiDB-lite"/>
    </source>
</evidence>
<dbReference type="AlphaFoldDB" id="A0AAD5WG06"/>
<sequence>MGGPDLRFMVNGYNHVFYPLASDFRKQRWSINMAKSKAKRSSKRRRAKGKTTFGPKNDHLKWLQSNGSGQVKKGDRLHSKTMVCQLKGRRYEDNLYYKRRMSLHVDGDFLRSPETSGLKHFQLDSEE</sequence>
<comment type="caution">
    <text evidence="2">The sequence shown here is derived from an EMBL/GenBank/DDBJ whole genome shotgun (WGS) entry which is preliminary data.</text>
</comment>